<keyword evidence="5" id="KW-1185">Reference proteome</keyword>
<protein>
    <submittedName>
        <fullName evidence="4">DeoR family transcriptional regulator</fullName>
    </submittedName>
</protein>
<dbReference type="RefSeq" id="WP_345825844.1">
    <property type="nucleotide sequence ID" value="NZ_JBDIML010000005.1"/>
</dbReference>
<keyword evidence="1" id="KW-0805">Transcription regulation</keyword>
<dbReference type="EMBL" id="JBDIML010000005">
    <property type="protein sequence ID" value="MEN2768358.1"/>
    <property type="molecule type" value="Genomic_DNA"/>
</dbReference>
<reference evidence="4 5" key="1">
    <citation type="submission" date="2024-05" db="EMBL/GenBank/DDBJ databases">
        <authorList>
            <person name="Haq I."/>
            <person name="Ullah Z."/>
            <person name="Ahmad R."/>
            <person name="Li M."/>
            <person name="Tong Y."/>
        </authorList>
    </citation>
    <scope>NUCLEOTIDE SEQUENCE [LARGE SCALE GENOMIC DNA]</scope>
    <source>
        <strain evidence="4 5">16A2E</strain>
    </source>
</reference>
<name>A0ABU9XJC5_9BACI</name>
<dbReference type="InterPro" id="IPR001034">
    <property type="entry name" value="DeoR_HTH"/>
</dbReference>
<dbReference type="SUPFAM" id="SSF46785">
    <property type="entry name" value="Winged helix' DNA-binding domain"/>
    <property type="match status" value="1"/>
</dbReference>
<evidence type="ECO:0000256" key="1">
    <source>
        <dbReference type="ARBA" id="ARBA00023015"/>
    </source>
</evidence>
<evidence type="ECO:0000256" key="2">
    <source>
        <dbReference type="ARBA" id="ARBA00023163"/>
    </source>
</evidence>
<evidence type="ECO:0000313" key="4">
    <source>
        <dbReference type="EMBL" id="MEN2768358.1"/>
    </source>
</evidence>
<proteinExistence type="predicted"/>
<feature type="domain" description="HTH deoR-type" evidence="3">
    <location>
        <begin position="6"/>
        <end position="50"/>
    </location>
</feature>
<dbReference type="Gene3D" id="1.10.10.10">
    <property type="entry name" value="Winged helix-like DNA-binding domain superfamily/Winged helix DNA-binding domain"/>
    <property type="match status" value="1"/>
</dbReference>
<organism evidence="4 5">
    <name type="scientific">Ornithinibacillus xuwenensis</name>
    <dbReference type="NCBI Taxonomy" id="3144668"/>
    <lineage>
        <taxon>Bacteria</taxon>
        <taxon>Bacillati</taxon>
        <taxon>Bacillota</taxon>
        <taxon>Bacilli</taxon>
        <taxon>Bacillales</taxon>
        <taxon>Bacillaceae</taxon>
        <taxon>Ornithinibacillus</taxon>
    </lineage>
</organism>
<comment type="caution">
    <text evidence="4">The sequence shown here is derived from an EMBL/GenBank/DDBJ whole genome shotgun (WGS) entry which is preliminary data.</text>
</comment>
<dbReference type="Pfam" id="PF08220">
    <property type="entry name" value="HTH_DeoR"/>
    <property type="match status" value="1"/>
</dbReference>
<accession>A0ABU9XJC5</accession>
<evidence type="ECO:0000259" key="3">
    <source>
        <dbReference type="Pfam" id="PF08220"/>
    </source>
</evidence>
<sequence>MARTKQKLLTILKRNHVMTIEGMMEFFTISDIAVRKHIHELENQGLIRKNAIKKNIGRPAYEYELTQAGNRVFPNHYESLSVDLLKDLEELQGLDAVYSLLERRMEKEVDFFHSNNIPIDFDEKVAKVAELQEDRGYMVELEQKPDGSYEMRHFNCPIANLANAYQQVCKNEHKVFNAVFSDSYVNCVACMTSGDHYCNWTIRNPKDK</sequence>
<dbReference type="InterPro" id="IPR036390">
    <property type="entry name" value="WH_DNA-bd_sf"/>
</dbReference>
<dbReference type="Proteomes" id="UP001444625">
    <property type="component" value="Unassembled WGS sequence"/>
</dbReference>
<dbReference type="InterPro" id="IPR036388">
    <property type="entry name" value="WH-like_DNA-bd_sf"/>
</dbReference>
<gene>
    <name evidence="4" type="ORF">ABC228_14340</name>
</gene>
<keyword evidence="2" id="KW-0804">Transcription</keyword>
<evidence type="ECO:0000313" key="5">
    <source>
        <dbReference type="Proteomes" id="UP001444625"/>
    </source>
</evidence>